<feature type="transmembrane region" description="Helical" evidence="1">
    <location>
        <begin position="59"/>
        <end position="84"/>
    </location>
</feature>
<proteinExistence type="predicted"/>
<keyword evidence="1" id="KW-0812">Transmembrane</keyword>
<accession>M0MBW4</accession>
<dbReference type="Proteomes" id="UP000011669">
    <property type="component" value="Unassembled WGS sequence"/>
</dbReference>
<comment type="caution">
    <text evidence="2">The sequence shown here is derived from an EMBL/GenBank/DDBJ whole genome shotgun (WGS) entry which is preliminary data.</text>
</comment>
<evidence type="ECO:0000313" key="3">
    <source>
        <dbReference type="Proteomes" id="UP000011669"/>
    </source>
</evidence>
<reference evidence="2 3" key="1">
    <citation type="journal article" date="2014" name="PLoS Genet.">
        <title>Phylogenetically driven sequencing of extremely halophilic archaea reveals strategies for static and dynamic osmo-response.</title>
        <authorList>
            <person name="Becker E.A."/>
            <person name="Seitzer P.M."/>
            <person name="Tritt A."/>
            <person name="Larsen D."/>
            <person name="Krusor M."/>
            <person name="Yao A.I."/>
            <person name="Wu D."/>
            <person name="Madern D."/>
            <person name="Eisen J.A."/>
            <person name="Darling A.E."/>
            <person name="Facciotti M.T."/>
        </authorList>
    </citation>
    <scope>NUCLEOTIDE SEQUENCE [LARGE SCALE GENOMIC DNA]</scope>
    <source>
        <strain evidence="2 3">DSM 5350</strain>
    </source>
</reference>
<dbReference type="AlphaFoldDB" id="M0MBW4"/>
<dbReference type="EMBL" id="AOMD01000030">
    <property type="protein sequence ID" value="EMA43236.1"/>
    <property type="molecule type" value="Genomic_DNA"/>
</dbReference>
<evidence type="ECO:0000256" key="1">
    <source>
        <dbReference type="SAM" id="Phobius"/>
    </source>
</evidence>
<dbReference type="InParanoid" id="M0MBW4"/>
<feature type="transmembrane region" description="Helical" evidence="1">
    <location>
        <begin position="90"/>
        <end position="110"/>
    </location>
</feature>
<feature type="transmembrane region" description="Helical" evidence="1">
    <location>
        <begin position="6"/>
        <end position="25"/>
    </location>
</feature>
<feature type="transmembrane region" description="Helical" evidence="1">
    <location>
        <begin position="131"/>
        <end position="148"/>
    </location>
</feature>
<dbReference type="STRING" id="1227455.C449_14697"/>
<sequence>MAPLTYVASTVLTGLVVVALVVALARSREWRSAVASPGDVGTGGTGAATTLTEAAQSPLGWTVAFLVLVLGIGGGALAFVTGAIPSAVSQVAGVALMVVAAAVMGGYLFWGVYHSARYRGIKSAQATGTGLWVLGMLLIVAIVVRLVMA</sequence>
<name>M0MBW4_9EURY</name>
<keyword evidence="1" id="KW-0472">Membrane</keyword>
<dbReference type="PATRIC" id="fig|1227455.4.peg.2988"/>
<keyword evidence="1" id="KW-1133">Transmembrane helix</keyword>
<dbReference type="OrthoDB" id="214937at2157"/>
<protein>
    <submittedName>
        <fullName evidence="2">Uncharacterized protein</fullName>
    </submittedName>
</protein>
<organism evidence="2 3">
    <name type="scientific">Halococcus saccharolyticus DSM 5350</name>
    <dbReference type="NCBI Taxonomy" id="1227455"/>
    <lineage>
        <taxon>Archaea</taxon>
        <taxon>Methanobacteriati</taxon>
        <taxon>Methanobacteriota</taxon>
        <taxon>Stenosarchaea group</taxon>
        <taxon>Halobacteria</taxon>
        <taxon>Halobacteriales</taxon>
        <taxon>Halococcaceae</taxon>
        <taxon>Halococcus</taxon>
    </lineage>
</organism>
<keyword evidence="3" id="KW-1185">Reference proteome</keyword>
<evidence type="ECO:0000313" key="2">
    <source>
        <dbReference type="EMBL" id="EMA43236.1"/>
    </source>
</evidence>
<gene>
    <name evidence="2" type="ORF">C449_14697</name>
</gene>
<dbReference type="RefSeq" id="WP_006078793.1">
    <property type="nucleotide sequence ID" value="NZ_AOMD01000030.1"/>
</dbReference>